<dbReference type="Proteomes" id="UP000256257">
    <property type="component" value="Unassembled WGS sequence"/>
</dbReference>
<evidence type="ECO:0000313" key="3">
    <source>
        <dbReference type="Proteomes" id="UP000256257"/>
    </source>
</evidence>
<dbReference type="EMBL" id="QNVV01000021">
    <property type="protein sequence ID" value="REC44060.1"/>
    <property type="molecule type" value="Genomic_DNA"/>
</dbReference>
<dbReference type="InterPro" id="IPR008557">
    <property type="entry name" value="PhoX"/>
</dbReference>
<sequence length="717" mass="76782">MKKKLLTIGALALLACSGIQAQTILFDRGSSWSYKDNNQAQPAGWNAKTFDISAWAVGNSPLGYGDPVTTTINSGLITAYFAKDFTVDLATLSANVELGVMRDDGIIVYLNGEEVVRDNMPAGTVTFNTFSSTTIDGSAENVYTIFSIPKSKFVDGVNRISVELHNRSATSSDLRIDAYLKTTTNTTNPVACNANHISCFTSIVPTAQTNKLIIPAEHKYQLILKEGDNYTEGGGMVGGQNDFTAYVAKAGSSTNGYLSVNHETNPGGVTMAEINYNASTKLWQLTKSRAVSFSDPSLVQTIRNCSGGVTPWGTVVTAEESVTSNDVNGDGYKDYGWLVEIDPATAQVISKNPDNSKGKLWQMGIMNHENVVVNNAGTIAYYGEDGGTHMVYKYVMDTPNNLASGNLYVLKLDQGLTASGDPAATTATWVQVPNKTKADQNNTTALAASLGGTRFNGVEDVDISPLDGKIYFTAKGLDKVYRLQDNGTTASQVETFVGGSSTVYSFTTALGTKSEAWGDGNDNLTFDELGNLWVLQDGGKNYIWVIAPDHTQANPKVKLFASMPAGAEPTGLTFTPDHKFGFFSIQHPDSTISTDVDATGNIINYKGKSATVVIALKNNLGIEGSLGTIENKTAETTVTVAPNPTSGRVKINSEKGLKNLSVTAYSIEGKIVYTQKFNGISKALDLDFTQQLEGSRVLILNIEAEGGFQKTVKLLKK</sequence>
<dbReference type="Pfam" id="PF05787">
    <property type="entry name" value="PhoX"/>
    <property type="match status" value="1"/>
</dbReference>
<evidence type="ECO:0000313" key="2">
    <source>
        <dbReference type="EMBL" id="REC44060.1"/>
    </source>
</evidence>
<organism evidence="2 3">
    <name type="scientific">Chryseobacterium pennipullorum</name>
    <dbReference type="NCBI Taxonomy" id="2258963"/>
    <lineage>
        <taxon>Bacteria</taxon>
        <taxon>Pseudomonadati</taxon>
        <taxon>Bacteroidota</taxon>
        <taxon>Flavobacteriia</taxon>
        <taxon>Flavobacteriales</taxon>
        <taxon>Weeksellaceae</taxon>
        <taxon>Chryseobacterium group</taxon>
        <taxon>Chryseobacterium</taxon>
    </lineage>
</organism>
<name>A0A3D9ARU6_9FLAO</name>
<gene>
    <name evidence="2" type="ORF">DRF67_18225</name>
</gene>
<dbReference type="OrthoDB" id="9801383at2"/>
<dbReference type="Gene3D" id="2.60.120.260">
    <property type="entry name" value="Galactose-binding domain-like"/>
    <property type="match status" value="1"/>
</dbReference>
<keyword evidence="3" id="KW-1185">Reference proteome</keyword>
<protein>
    <submittedName>
        <fullName evidence="2">Twin-arginine translocation pathway signal protein</fullName>
    </submittedName>
</protein>
<reference evidence="2 3" key="1">
    <citation type="submission" date="2018-06" db="EMBL/GenBank/DDBJ databases">
        <title>Novel Chryseobacterium species.</title>
        <authorList>
            <person name="Newman J."/>
            <person name="Hugo C."/>
            <person name="Oosthuizen L."/>
            <person name="Charimba G."/>
        </authorList>
    </citation>
    <scope>NUCLEOTIDE SEQUENCE [LARGE SCALE GENOMIC DNA]</scope>
    <source>
        <strain evidence="2 3">7_F195</strain>
    </source>
</reference>
<dbReference type="PANTHER" id="PTHR35399:SF2">
    <property type="entry name" value="DUF839 DOMAIN-CONTAINING PROTEIN"/>
    <property type="match status" value="1"/>
</dbReference>
<keyword evidence="1" id="KW-0732">Signal</keyword>
<accession>A0A3D9ARU6</accession>
<comment type="caution">
    <text evidence="2">The sequence shown here is derived from an EMBL/GenBank/DDBJ whole genome shotgun (WGS) entry which is preliminary data.</text>
</comment>
<feature type="chain" id="PRO_5017800340" evidence="1">
    <location>
        <begin position="22"/>
        <end position="717"/>
    </location>
</feature>
<dbReference type="AlphaFoldDB" id="A0A3D9ARU6"/>
<dbReference type="SUPFAM" id="SSF101898">
    <property type="entry name" value="NHL repeat"/>
    <property type="match status" value="1"/>
</dbReference>
<evidence type="ECO:0000256" key="1">
    <source>
        <dbReference type="SAM" id="SignalP"/>
    </source>
</evidence>
<dbReference type="RefSeq" id="WP_115929734.1">
    <property type="nucleotide sequence ID" value="NZ_QNVV01000021.1"/>
</dbReference>
<feature type="signal peptide" evidence="1">
    <location>
        <begin position="1"/>
        <end position="21"/>
    </location>
</feature>
<dbReference type="PANTHER" id="PTHR35399">
    <property type="entry name" value="SLR8030 PROTEIN"/>
    <property type="match status" value="1"/>
</dbReference>
<dbReference type="PROSITE" id="PS51257">
    <property type="entry name" value="PROKAR_LIPOPROTEIN"/>
    <property type="match status" value="1"/>
</dbReference>
<proteinExistence type="predicted"/>